<dbReference type="GO" id="GO:0003676">
    <property type="term" value="F:nucleic acid binding"/>
    <property type="evidence" value="ECO:0007669"/>
    <property type="project" value="InterPro"/>
</dbReference>
<evidence type="ECO:0000259" key="2">
    <source>
        <dbReference type="PROSITE" id="PS50822"/>
    </source>
</evidence>
<feature type="compositionally biased region" description="Basic residues" evidence="1">
    <location>
        <begin position="385"/>
        <end position="395"/>
    </location>
</feature>
<comment type="caution">
    <text evidence="3">The sequence shown here is derived from an EMBL/GenBank/DDBJ whole genome shotgun (WGS) entry which is preliminary data.</text>
</comment>
<organism evidence="3 4">
    <name type="scientific">Oopsacas minuta</name>
    <dbReference type="NCBI Taxonomy" id="111878"/>
    <lineage>
        <taxon>Eukaryota</taxon>
        <taxon>Metazoa</taxon>
        <taxon>Porifera</taxon>
        <taxon>Hexactinellida</taxon>
        <taxon>Hexasterophora</taxon>
        <taxon>Lyssacinosida</taxon>
        <taxon>Leucopsacidae</taxon>
        <taxon>Oopsacas</taxon>
    </lineage>
</organism>
<evidence type="ECO:0000256" key="1">
    <source>
        <dbReference type="SAM" id="MobiDB-lite"/>
    </source>
</evidence>
<dbReference type="Proteomes" id="UP001165289">
    <property type="component" value="Unassembled WGS sequence"/>
</dbReference>
<sequence length="395" mass="45337">MANALQIPQNDSVAWKLLEASLNDLMSQQESSNSDKKAKRKSFALFWRKSDALVGSMDAHPSRYSASVYKSARFKPQRIIFHRDGVSEGQFQQVLNQELRAVREALSFRYSEPEHFHQSIDNPVQLPKVLLFWTKERATLEKEVQLFTQDGKRISLLWSKKDARFQTKTQLSPGGHDGWLSVNDVNLSADIHTFHLAPYQRGTKMQEIELAIDGEKEELLKEFLEKKEKEKEKEGVDKLNKPKIVYRNTLVGTDGTQKNILIEDSKKVENDELTSYLRELIKGLTRAKHILDKKKENNAQIDQSKRLQVEDEQQGLLKSEKVLKKKLDMSRMMCDSLRVQLLSSLETTAPPPIIPIPTPPPPPPPTDRASRKRRHPGDSPPTSLAKRRRSPYRTL</sequence>
<dbReference type="SUPFAM" id="SSF53098">
    <property type="entry name" value="Ribonuclease H-like"/>
    <property type="match status" value="1"/>
</dbReference>
<evidence type="ECO:0000313" key="4">
    <source>
        <dbReference type="Proteomes" id="UP001165289"/>
    </source>
</evidence>
<proteinExistence type="predicted"/>
<accession>A0AAV7K8D7</accession>
<gene>
    <name evidence="3" type="ORF">LOD99_11149</name>
</gene>
<feature type="region of interest" description="Disordered" evidence="1">
    <location>
        <begin position="348"/>
        <end position="395"/>
    </location>
</feature>
<dbReference type="Gene3D" id="3.30.420.10">
    <property type="entry name" value="Ribonuclease H-like superfamily/Ribonuclease H"/>
    <property type="match status" value="1"/>
</dbReference>
<feature type="domain" description="Piwi" evidence="2">
    <location>
        <begin position="75"/>
        <end position="106"/>
    </location>
</feature>
<dbReference type="EMBL" id="JAKMXF010000113">
    <property type="protein sequence ID" value="KAI6657245.1"/>
    <property type="molecule type" value="Genomic_DNA"/>
</dbReference>
<keyword evidence="4" id="KW-1185">Reference proteome</keyword>
<reference evidence="3 4" key="1">
    <citation type="journal article" date="2023" name="BMC Biol.">
        <title>The compact genome of the sponge Oopsacas minuta (Hexactinellida) is lacking key metazoan core genes.</title>
        <authorList>
            <person name="Santini S."/>
            <person name="Schenkelaars Q."/>
            <person name="Jourda C."/>
            <person name="Duchesne M."/>
            <person name="Belahbib H."/>
            <person name="Rocher C."/>
            <person name="Selva M."/>
            <person name="Riesgo A."/>
            <person name="Vervoort M."/>
            <person name="Leys S.P."/>
            <person name="Kodjabachian L."/>
            <person name="Le Bivic A."/>
            <person name="Borchiellini C."/>
            <person name="Claverie J.M."/>
            <person name="Renard E."/>
        </authorList>
    </citation>
    <scope>NUCLEOTIDE SEQUENCE [LARGE SCALE GENOMIC DNA]</scope>
    <source>
        <strain evidence="3">SPO-2</strain>
    </source>
</reference>
<evidence type="ECO:0000313" key="3">
    <source>
        <dbReference type="EMBL" id="KAI6657245.1"/>
    </source>
</evidence>
<dbReference type="AlphaFoldDB" id="A0AAV7K8D7"/>
<dbReference type="Pfam" id="PF02171">
    <property type="entry name" value="Piwi"/>
    <property type="match status" value="1"/>
</dbReference>
<dbReference type="InterPro" id="IPR003165">
    <property type="entry name" value="Piwi"/>
</dbReference>
<protein>
    <recommendedName>
        <fullName evidence="2">Piwi domain-containing protein</fullName>
    </recommendedName>
</protein>
<dbReference type="InterPro" id="IPR012337">
    <property type="entry name" value="RNaseH-like_sf"/>
</dbReference>
<dbReference type="PROSITE" id="PS50822">
    <property type="entry name" value="PIWI"/>
    <property type="match status" value="1"/>
</dbReference>
<name>A0AAV7K8D7_9METZ</name>
<dbReference type="InterPro" id="IPR036397">
    <property type="entry name" value="RNaseH_sf"/>
</dbReference>
<feature type="compositionally biased region" description="Pro residues" evidence="1">
    <location>
        <begin position="349"/>
        <end position="366"/>
    </location>
</feature>